<gene>
    <name evidence="1" type="ORF">E0H50_37510</name>
</gene>
<evidence type="ECO:0000313" key="2">
    <source>
        <dbReference type="Proteomes" id="UP000292695"/>
    </source>
</evidence>
<dbReference type="EMBL" id="SJKA01000022">
    <property type="protein sequence ID" value="TCC19931.1"/>
    <property type="molecule type" value="Genomic_DNA"/>
</dbReference>
<evidence type="ECO:0000313" key="1">
    <source>
        <dbReference type="EMBL" id="TCC19931.1"/>
    </source>
</evidence>
<protein>
    <submittedName>
        <fullName evidence="1">Uncharacterized protein</fullName>
    </submittedName>
</protein>
<dbReference type="AlphaFoldDB" id="A0A4R0I366"/>
<dbReference type="RefSeq" id="WP_131295848.1">
    <property type="nucleotide sequence ID" value="NZ_SJKA01000022.1"/>
</dbReference>
<dbReference type="Proteomes" id="UP000292695">
    <property type="component" value="Unassembled WGS sequence"/>
</dbReference>
<sequence>MNDPIIVMDREGLEALPAGAQVQAGGRTYVRTENGFQAAYSTPEFTVNYIASKGRPMTVLNPEILGPFVAVGDTVQIMQRFFDGRASSYNGTTAKLVRINRGHGQPYTVAVGQTGYHITVKEIAAIEQTPEPLTESLAELLPFYVKDAKVLDELPHGSVVTVLHAGFYPRSNIHGAWRLPPLEDDYTSETKGLVAEHGALVVSVGAEEFLPEQPRFW</sequence>
<keyword evidence="2" id="KW-1185">Reference proteome</keyword>
<proteinExistence type="predicted"/>
<organism evidence="1 2">
    <name type="scientific">Kribbella sindirgiensis</name>
    <dbReference type="NCBI Taxonomy" id="1124744"/>
    <lineage>
        <taxon>Bacteria</taxon>
        <taxon>Bacillati</taxon>
        <taxon>Actinomycetota</taxon>
        <taxon>Actinomycetes</taxon>
        <taxon>Propionibacteriales</taxon>
        <taxon>Kribbellaceae</taxon>
        <taxon>Kribbella</taxon>
    </lineage>
</organism>
<reference evidence="1 2" key="1">
    <citation type="submission" date="2019-02" db="EMBL/GenBank/DDBJ databases">
        <title>Kribbella capetownensis sp. nov. and Kribbella speibonae sp. nov., isolated from soil.</title>
        <authorList>
            <person name="Curtis S.M."/>
            <person name="Norton I."/>
            <person name="Everest G.J."/>
            <person name="Meyers P.R."/>
        </authorList>
    </citation>
    <scope>NUCLEOTIDE SEQUENCE [LARGE SCALE GENOMIC DNA]</scope>
    <source>
        <strain evidence="1 2">DSM 27082</strain>
    </source>
</reference>
<comment type="caution">
    <text evidence="1">The sequence shown here is derived from an EMBL/GenBank/DDBJ whole genome shotgun (WGS) entry which is preliminary data.</text>
</comment>
<name>A0A4R0I366_9ACTN</name>
<accession>A0A4R0I366</accession>